<evidence type="ECO:0000313" key="1">
    <source>
        <dbReference type="EMBL" id="JAD84594.1"/>
    </source>
</evidence>
<dbReference type="EMBL" id="GBRH01213301">
    <property type="protein sequence ID" value="JAD84594.1"/>
    <property type="molecule type" value="Transcribed_RNA"/>
</dbReference>
<name>A0A0A9D7R4_ARUDO</name>
<reference evidence="1" key="2">
    <citation type="journal article" date="2015" name="Data Brief">
        <title>Shoot transcriptome of the giant reed, Arundo donax.</title>
        <authorList>
            <person name="Barrero R.A."/>
            <person name="Guerrero F.D."/>
            <person name="Moolhuijzen P."/>
            <person name="Goolsby J.A."/>
            <person name="Tidwell J."/>
            <person name="Bellgard S.E."/>
            <person name="Bellgard M.I."/>
        </authorList>
    </citation>
    <scope>NUCLEOTIDE SEQUENCE</scope>
    <source>
        <tissue evidence="1">Shoot tissue taken approximately 20 cm above the soil surface</tissue>
    </source>
</reference>
<proteinExistence type="predicted"/>
<dbReference type="AlphaFoldDB" id="A0A0A9D7R4"/>
<reference evidence="1" key="1">
    <citation type="submission" date="2014-09" db="EMBL/GenBank/DDBJ databases">
        <authorList>
            <person name="Magalhaes I.L.F."/>
            <person name="Oliveira U."/>
            <person name="Santos F.R."/>
            <person name="Vidigal T.H.D.A."/>
            <person name="Brescovit A.D."/>
            <person name="Santos A.J."/>
        </authorList>
    </citation>
    <scope>NUCLEOTIDE SEQUENCE</scope>
    <source>
        <tissue evidence="1">Shoot tissue taken approximately 20 cm above the soil surface</tissue>
    </source>
</reference>
<sequence>MMLHLRQDQLRVAYLTGSGEHQVQLWQISPLMLCHILMNLKWILSAFLTFQQNLLYVYLENTKANSRRQLKQRVTWLT</sequence>
<protein>
    <submittedName>
        <fullName evidence="1">Uncharacterized protein</fullName>
    </submittedName>
</protein>
<organism evidence="1">
    <name type="scientific">Arundo donax</name>
    <name type="common">Giant reed</name>
    <name type="synonym">Donax arundinaceus</name>
    <dbReference type="NCBI Taxonomy" id="35708"/>
    <lineage>
        <taxon>Eukaryota</taxon>
        <taxon>Viridiplantae</taxon>
        <taxon>Streptophyta</taxon>
        <taxon>Embryophyta</taxon>
        <taxon>Tracheophyta</taxon>
        <taxon>Spermatophyta</taxon>
        <taxon>Magnoliopsida</taxon>
        <taxon>Liliopsida</taxon>
        <taxon>Poales</taxon>
        <taxon>Poaceae</taxon>
        <taxon>PACMAD clade</taxon>
        <taxon>Arundinoideae</taxon>
        <taxon>Arundineae</taxon>
        <taxon>Arundo</taxon>
    </lineage>
</organism>
<accession>A0A0A9D7R4</accession>